<evidence type="ECO:0000313" key="14">
    <source>
        <dbReference type="Proteomes" id="UP000266188"/>
    </source>
</evidence>
<dbReference type="STRING" id="2070753.A0A3A2ZB16"/>
<dbReference type="SMART" id="SM01252">
    <property type="entry name" value="KilA-N"/>
    <property type="match status" value="1"/>
</dbReference>
<keyword evidence="3" id="KW-0749">Sporulation</keyword>
<evidence type="ECO:0000259" key="12">
    <source>
        <dbReference type="PROSITE" id="PS51299"/>
    </source>
</evidence>
<dbReference type="InterPro" id="IPR036887">
    <property type="entry name" value="HTH_APSES_sf"/>
</dbReference>
<feature type="compositionally biased region" description="Polar residues" evidence="11">
    <location>
        <begin position="384"/>
        <end position="398"/>
    </location>
</feature>
<dbReference type="PANTHER" id="PTHR47792:SF1">
    <property type="entry name" value="PROTEIN SOK2-RELATED"/>
    <property type="match status" value="1"/>
</dbReference>
<feature type="compositionally biased region" description="Polar residues" evidence="11">
    <location>
        <begin position="68"/>
        <end position="86"/>
    </location>
</feature>
<keyword evidence="4" id="KW-0805">Transcription regulation</keyword>
<keyword evidence="7" id="KW-0183">Conidiation</keyword>
<dbReference type="Pfam" id="PF04383">
    <property type="entry name" value="KilA-N"/>
    <property type="match status" value="1"/>
</dbReference>
<dbReference type="AlphaFoldDB" id="A0A3A2ZB16"/>
<feature type="compositionally biased region" description="Basic and acidic residues" evidence="11">
    <location>
        <begin position="580"/>
        <end position="602"/>
    </location>
</feature>
<sequence length="637" mass="67622">MGSMNPTQSYMDVHGSQLSSGQPYASQGTTAGGMPQYSPYHHQPPVLQPSSAGYGPASSYSQYGYANGVTSPHSGPQPPTTSMSSQVPAQLLPLPAVSSHSVAPQGYGNDSVYDTTGQLAPPGAKPRVTATLWEDEGSLCFQIEARGVCVARREDNHMINGTKLLNVAGMTRGRRDGILKSEKSRSVVKIGPMHLKGVWIPFERALEFANKEKITDLLYPLFVHNIADLLYHPTNSNQTNMVVQDSQQRRLEGPPATRTSQGPQPPSLHHHHSMQSHIPPHMGQPSHGRPSLDRAHTFPTPPASASSLMGITHQGGAYEWGSQGINPAVQNSQPLSIDTTLGNARSMPTTPAATPPGSGMQGMPSFQAQYDSSKPYYSAAPPSHTQYAPQQPLTQSVMPSYGQPLPQGNYMKSEMAPPSGRSSGGQPDTEAPDMKSDRYDQGTGQVGSAGESGPGHESEYMHDGASGYNSNRGSYTYTSNHSVGAIAGEQSQPTPEMGGSPSQQNSSGRMTPRTSTGLPSQWPSGYSTPPRPAPVGSLYNIVSDTRGSSGNGAPSDSYSVAPHTASGYSTGMNGSMGVKRLRDDDDLDRVVRPDGRETDYESKRRKTITDPPVGGAVSGTPLSLQPLKAGGVMPRHR</sequence>
<dbReference type="PROSITE" id="PS51299">
    <property type="entry name" value="HTH_APSES"/>
    <property type="match status" value="1"/>
</dbReference>
<dbReference type="Gene3D" id="3.10.260.10">
    <property type="entry name" value="Transcription regulator HTH, APSES-type DNA-binding domain"/>
    <property type="match status" value="1"/>
</dbReference>
<proteinExistence type="inferred from homology"/>
<dbReference type="InterPro" id="IPR018004">
    <property type="entry name" value="KilA/APSES_HTH"/>
</dbReference>
<feature type="region of interest" description="Disordered" evidence="11">
    <location>
        <begin position="487"/>
        <end position="637"/>
    </location>
</feature>
<dbReference type="OrthoDB" id="5407653at2759"/>
<dbReference type="SUPFAM" id="SSF54616">
    <property type="entry name" value="DNA-binding domain of Mlu1-box binding protein MBP1"/>
    <property type="match status" value="1"/>
</dbReference>
<evidence type="ECO:0000256" key="10">
    <source>
        <dbReference type="ARBA" id="ARBA00073433"/>
    </source>
</evidence>
<feature type="compositionally biased region" description="Polar residues" evidence="11">
    <location>
        <begin position="540"/>
        <end position="558"/>
    </location>
</feature>
<evidence type="ECO:0000256" key="4">
    <source>
        <dbReference type="ARBA" id="ARBA00023015"/>
    </source>
</evidence>
<evidence type="ECO:0000256" key="9">
    <source>
        <dbReference type="ARBA" id="ARBA00073215"/>
    </source>
</evidence>
<dbReference type="Proteomes" id="UP000266188">
    <property type="component" value="Unassembled WGS sequence"/>
</dbReference>
<dbReference type="GO" id="GO:0030435">
    <property type="term" value="P:sporulation resulting in formation of a cellular spore"/>
    <property type="evidence" value="ECO:0007669"/>
    <property type="project" value="UniProtKB-KW"/>
</dbReference>
<feature type="compositionally biased region" description="Polar residues" evidence="11">
    <location>
        <begin position="1"/>
        <end position="29"/>
    </location>
</feature>
<organism evidence="13 14">
    <name type="scientific">Aspergillus sclerotialis</name>
    <dbReference type="NCBI Taxonomy" id="2070753"/>
    <lineage>
        <taxon>Eukaryota</taxon>
        <taxon>Fungi</taxon>
        <taxon>Dikarya</taxon>
        <taxon>Ascomycota</taxon>
        <taxon>Pezizomycotina</taxon>
        <taxon>Eurotiomycetes</taxon>
        <taxon>Eurotiomycetidae</taxon>
        <taxon>Eurotiales</taxon>
        <taxon>Aspergillaceae</taxon>
        <taxon>Aspergillus</taxon>
        <taxon>Aspergillus subgen. Polypaecilum</taxon>
    </lineage>
</organism>
<name>A0A3A2ZB16_9EURO</name>
<evidence type="ECO:0000256" key="3">
    <source>
        <dbReference type="ARBA" id="ARBA00022969"/>
    </source>
</evidence>
<evidence type="ECO:0000313" key="13">
    <source>
        <dbReference type="EMBL" id="RJE20338.1"/>
    </source>
</evidence>
<evidence type="ECO:0000256" key="1">
    <source>
        <dbReference type="ARBA" id="ARBA00007247"/>
    </source>
</evidence>
<feature type="compositionally biased region" description="Gly residues" evidence="11">
    <location>
        <begin position="444"/>
        <end position="453"/>
    </location>
</feature>
<feature type="region of interest" description="Disordered" evidence="11">
    <location>
        <begin position="322"/>
        <end position="473"/>
    </location>
</feature>
<dbReference type="PANTHER" id="PTHR47792">
    <property type="entry name" value="PROTEIN SOK2-RELATED"/>
    <property type="match status" value="1"/>
</dbReference>
<dbReference type="GO" id="GO:0003700">
    <property type="term" value="F:DNA-binding transcription factor activity"/>
    <property type="evidence" value="ECO:0007669"/>
    <property type="project" value="TreeGrafter"/>
</dbReference>
<dbReference type="GO" id="GO:0043565">
    <property type="term" value="F:sequence-specific DNA binding"/>
    <property type="evidence" value="ECO:0007669"/>
    <property type="project" value="TreeGrafter"/>
</dbReference>
<evidence type="ECO:0000256" key="2">
    <source>
        <dbReference type="ARBA" id="ARBA00019309"/>
    </source>
</evidence>
<feature type="compositionally biased region" description="Polar residues" evidence="11">
    <location>
        <begin position="489"/>
        <end position="527"/>
    </location>
</feature>
<comment type="caution">
    <text evidence="13">The sequence shown here is derived from an EMBL/GenBank/DDBJ whole genome shotgun (WGS) entry which is preliminary data.</text>
</comment>
<gene>
    <name evidence="13" type="ORF">PHISCL_07319</name>
</gene>
<dbReference type="GO" id="GO:0045944">
    <property type="term" value="P:positive regulation of transcription by RNA polymerase II"/>
    <property type="evidence" value="ECO:0007669"/>
    <property type="project" value="TreeGrafter"/>
</dbReference>
<evidence type="ECO:0000256" key="11">
    <source>
        <dbReference type="SAM" id="MobiDB-lite"/>
    </source>
</evidence>
<feature type="domain" description="HTH APSES-type" evidence="12">
    <location>
        <begin position="127"/>
        <end position="233"/>
    </location>
</feature>
<dbReference type="FunFam" id="3.10.260.10:FF:000003">
    <property type="entry name" value="Ascospore maturation 1 protein"/>
    <property type="match status" value="1"/>
</dbReference>
<dbReference type="InterPro" id="IPR003163">
    <property type="entry name" value="Tscrpt_reg_HTH_APSES-type"/>
</dbReference>
<dbReference type="InterPro" id="IPR029790">
    <property type="entry name" value="EFG1/Phd1/StuA"/>
</dbReference>
<evidence type="ECO:0000256" key="6">
    <source>
        <dbReference type="ARBA" id="ARBA00023163"/>
    </source>
</evidence>
<evidence type="ECO:0000256" key="7">
    <source>
        <dbReference type="ARBA" id="ARBA00023321"/>
    </source>
</evidence>
<feature type="region of interest" description="Disordered" evidence="11">
    <location>
        <begin position="65"/>
        <end position="86"/>
    </location>
</feature>
<feature type="compositionally biased region" description="Low complexity" evidence="11">
    <location>
        <begin position="372"/>
        <end position="383"/>
    </location>
</feature>
<evidence type="ECO:0000256" key="8">
    <source>
        <dbReference type="ARBA" id="ARBA00031907"/>
    </source>
</evidence>
<feature type="region of interest" description="Disordered" evidence="11">
    <location>
        <begin position="245"/>
        <end position="309"/>
    </location>
</feature>
<dbReference type="GO" id="GO:0005634">
    <property type="term" value="C:nucleus"/>
    <property type="evidence" value="ECO:0007669"/>
    <property type="project" value="TreeGrafter"/>
</dbReference>
<dbReference type="GO" id="GO:0048315">
    <property type="term" value="P:conidium formation"/>
    <property type="evidence" value="ECO:0007669"/>
    <property type="project" value="UniProtKB-KW"/>
</dbReference>
<keyword evidence="14" id="KW-1185">Reference proteome</keyword>
<reference evidence="14" key="1">
    <citation type="submission" date="2017-02" db="EMBL/GenBank/DDBJ databases">
        <authorList>
            <person name="Tafer H."/>
            <person name="Lopandic K."/>
        </authorList>
    </citation>
    <scope>NUCLEOTIDE SEQUENCE [LARGE SCALE GENOMIC DNA]</scope>
    <source>
        <strain evidence="14">CBS 366.77</strain>
    </source>
</reference>
<feature type="region of interest" description="Disordered" evidence="11">
    <location>
        <begin position="1"/>
        <end position="53"/>
    </location>
</feature>
<feature type="compositionally biased region" description="Polar residues" evidence="11">
    <location>
        <begin position="323"/>
        <end position="347"/>
    </location>
</feature>
<keyword evidence="5" id="KW-0238">DNA-binding</keyword>
<protein>
    <recommendedName>
        <fullName evidence="9">Cell pattern formation-associated protein STUA</fullName>
    </recommendedName>
    <alternativeName>
        <fullName evidence="2 10">Cell pattern formation-associated protein stuA</fullName>
    </alternativeName>
    <alternativeName>
        <fullName evidence="8">Stunted protein A</fullName>
    </alternativeName>
</protein>
<dbReference type="EMBL" id="MVGC01000316">
    <property type="protein sequence ID" value="RJE20338.1"/>
    <property type="molecule type" value="Genomic_DNA"/>
</dbReference>
<keyword evidence="6" id="KW-0804">Transcription</keyword>
<evidence type="ECO:0000256" key="5">
    <source>
        <dbReference type="ARBA" id="ARBA00023125"/>
    </source>
</evidence>
<comment type="similarity">
    <text evidence="1">Belongs to the EFG1/PHD1/stuA family.</text>
</comment>
<accession>A0A3A2ZB16</accession>